<protein>
    <recommendedName>
        <fullName evidence="10">Thiamine pyrimidine synthase</fullName>
    </recommendedName>
</protein>
<dbReference type="SUPFAM" id="SSF53850">
    <property type="entry name" value="Periplasmic binding protein-like II"/>
    <property type="match status" value="1"/>
</dbReference>
<comment type="function">
    <text evidence="1">Responsible for the formation of the pyrimidine heterocycle in the thiamine biosynthesis pathway. Catalyzes the formation of hydroxymethylpyrimidine phosphate (HMP-P) from histidine and pyridoxal phosphate (PLP). The protein uses PLP and the active site histidine to form HMP-P, generating an inactive enzyme. The enzyme can only undergo a single turnover, which suggests it is a suicide enzyme.</text>
</comment>
<keyword evidence="8" id="KW-0784">Thiamine biosynthesis</keyword>
<comment type="similarity">
    <text evidence="3">Belongs to the NMT1/THI5 family.</text>
</comment>
<keyword evidence="15" id="KW-1185">Reference proteome</keyword>
<evidence type="ECO:0000313" key="14">
    <source>
        <dbReference type="EMBL" id="RDE09555.1"/>
    </source>
</evidence>
<dbReference type="InterPro" id="IPR015168">
    <property type="entry name" value="SsuA/THI5"/>
</dbReference>
<evidence type="ECO:0000259" key="13">
    <source>
        <dbReference type="Pfam" id="PF09084"/>
    </source>
</evidence>
<dbReference type="RefSeq" id="WP_114645102.1">
    <property type="nucleotide sequence ID" value="NZ_QQNH01000005.1"/>
</dbReference>
<dbReference type="GO" id="GO:0009228">
    <property type="term" value="P:thiamine biosynthetic process"/>
    <property type="evidence" value="ECO:0007669"/>
    <property type="project" value="UniProtKB-KW"/>
</dbReference>
<dbReference type="OrthoDB" id="8196780at2"/>
<accession>A0A369W6S4</accession>
<keyword evidence="9" id="KW-0408">Iron</keyword>
<evidence type="ECO:0000256" key="6">
    <source>
        <dbReference type="ARBA" id="ARBA00022723"/>
    </source>
</evidence>
<dbReference type="Pfam" id="PF09084">
    <property type="entry name" value="NMT1"/>
    <property type="match status" value="1"/>
</dbReference>
<dbReference type="Proteomes" id="UP000253759">
    <property type="component" value="Unassembled WGS sequence"/>
</dbReference>
<feature type="domain" description="SsuA/THI5-like" evidence="13">
    <location>
        <begin position="51"/>
        <end position="262"/>
    </location>
</feature>
<evidence type="ECO:0000256" key="1">
    <source>
        <dbReference type="ARBA" id="ARBA00003469"/>
    </source>
</evidence>
<organism evidence="14 15">
    <name type="scientific">Pelagibacterium lacus</name>
    <dbReference type="NCBI Taxonomy" id="2282655"/>
    <lineage>
        <taxon>Bacteria</taxon>
        <taxon>Pseudomonadati</taxon>
        <taxon>Pseudomonadota</taxon>
        <taxon>Alphaproteobacteria</taxon>
        <taxon>Hyphomicrobiales</taxon>
        <taxon>Devosiaceae</taxon>
        <taxon>Pelagibacterium</taxon>
    </lineage>
</organism>
<evidence type="ECO:0000256" key="4">
    <source>
        <dbReference type="ARBA" id="ARBA00011738"/>
    </source>
</evidence>
<comment type="catalytic activity">
    <reaction evidence="11">
        <text>N(6)-(pyridoxal phosphate)-L-lysyl-[4-amino-5-hydroxymethyl-2-methylpyrimidine phosphate synthase] + L-histidyl-[4-amino-5-hydroxymethyl-2-methylpyrimidine phosphate synthase] + 2 Fe(3+) + 4 H2O = L-lysyl-[4-amino-5-hydroxymethyl-2-methylpyrimidine phosphate synthase] + (2S)-2-amino-5-hydroxy-4-oxopentanoyl-[4-amino-5-hydroxymethyl-2-methylpyrimidine phosphate synthase] + 4-amino-2-methyl-5-(phosphooxymethyl)pyrimidine + 3-oxopropanoate + 2 Fe(2+) + 2 H(+)</text>
        <dbReference type="Rhea" id="RHEA:65756"/>
        <dbReference type="Rhea" id="RHEA-COMP:16892"/>
        <dbReference type="Rhea" id="RHEA-COMP:16893"/>
        <dbReference type="Rhea" id="RHEA-COMP:16894"/>
        <dbReference type="Rhea" id="RHEA-COMP:16895"/>
        <dbReference type="ChEBI" id="CHEBI:15377"/>
        <dbReference type="ChEBI" id="CHEBI:15378"/>
        <dbReference type="ChEBI" id="CHEBI:29033"/>
        <dbReference type="ChEBI" id="CHEBI:29034"/>
        <dbReference type="ChEBI" id="CHEBI:29969"/>
        <dbReference type="ChEBI" id="CHEBI:29979"/>
        <dbReference type="ChEBI" id="CHEBI:33190"/>
        <dbReference type="ChEBI" id="CHEBI:58354"/>
        <dbReference type="ChEBI" id="CHEBI:143915"/>
        <dbReference type="ChEBI" id="CHEBI:157692"/>
    </reaction>
    <physiologicalReaction direction="left-to-right" evidence="11">
        <dbReference type="Rhea" id="RHEA:65757"/>
    </physiologicalReaction>
</comment>
<evidence type="ECO:0000256" key="3">
    <source>
        <dbReference type="ARBA" id="ARBA00009406"/>
    </source>
</evidence>
<dbReference type="Gene3D" id="3.40.190.10">
    <property type="entry name" value="Periplasmic binding protein-like II"/>
    <property type="match status" value="2"/>
</dbReference>
<dbReference type="GO" id="GO:0016740">
    <property type="term" value="F:transferase activity"/>
    <property type="evidence" value="ECO:0007669"/>
    <property type="project" value="UniProtKB-KW"/>
</dbReference>
<proteinExistence type="inferred from homology"/>
<dbReference type="AlphaFoldDB" id="A0A369W6S4"/>
<dbReference type="PANTHER" id="PTHR31528">
    <property type="entry name" value="4-AMINO-5-HYDROXYMETHYL-2-METHYLPYRIMIDINE PHOSPHATE SYNTHASE THI11-RELATED"/>
    <property type="match status" value="1"/>
</dbReference>
<gene>
    <name evidence="14" type="ORF">DVH29_05180</name>
</gene>
<comment type="caution">
    <text evidence="14">The sequence shown here is derived from an EMBL/GenBank/DDBJ whole genome shotgun (WGS) entry which is preliminary data.</text>
</comment>
<evidence type="ECO:0000256" key="9">
    <source>
        <dbReference type="ARBA" id="ARBA00023004"/>
    </source>
</evidence>
<evidence type="ECO:0000313" key="15">
    <source>
        <dbReference type="Proteomes" id="UP000253759"/>
    </source>
</evidence>
<evidence type="ECO:0000256" key="5">
    <source>
        <dbReference type="ARBA" id="ARBA00022679"/>
    </source>
</evidence>
<evidence type="ECO:0000256" key="8">
    <source>
        <dbReference type="ARBA" id="ARBA00022977"/>
    </source>
</evidence>
<dbReference type="PANTHER" id="PTHR31528:SF1">
    <property type="entry name" value="4-AMINO-5-HYDROXYMETHYL-2-METHYLPYRIMIDINE PHOSPHATE SYNTHASE THI11-RELATED"/>
    <property type="match status" value="1"/>
</dbReference>
<feature type="chain" id="PRO_5017076220" description="Thiamine pyrimidine synthase" evidence="12">
    <location>
        <begin position="35"/>
        <end position="338"/>
    </location>
</feature>
<keyword evidence="12" id="KW-0732">Signal</keyword>
<evidence type="ECO:0000256" key="12">
    <source>
        <dbReference type="SAM" id="SignalP"/>
    </source>
</evidence>
<evidence type="ECO:0000256" key="7">
    <source>
        <dbReference type="ARBA" id="ARBA00022898"/>
    </source>
</evidence>
<feature type="signal peptide" evidence="12">
    <location>
        <begin position="1"/>
        <end position="34"/>
    </location>
</feature>
<keyword evidence="7" id="KW-0663">Pyridoxal phosphate</keyword>
<keyword evidence="6" id="KW-0479">Metal-binding</keyword>
<evidence type="ECO:0000256" key="11">
    <source>
        <dbReference type="ARBA" id="ARBA00048179"/>
    </source>
</evidence>
<dbReference type="GO" id="GO:0046872">
    <property type="term" value="F:metal ion binding"/>
    <property type="evidence" value="ECO:0007669"/>
    <property type="project" value="UniProtKB-KW"/>
</dbReference>
<comment type="pathway">
    <text evidence="2">Cofactor biosynthesis; thiamine diphosphate biosynthesis.</text>
</comment>
<evidence type="ECO:0000256" key="2">
    <source>
        <dbReference type="ARBA" id="ARBA00004948"/>
    </source>
</evidence>
<name>A0A369W6S4_9HYPH</name>
<dbReference type="EMBL" id="QQNH01000005">
    <property type="protein sequence ID" value="RDE09555.1"/>
    <property type="molecule type" value="Genomic_DNA"/>
</dbReference>
<keyword evidence="5" id="KW-0808">Transferase</keyword>
<dbReference type="InterPro" id="IPR027939">
    <property type="entry name" value="NMT1/THI5"/>
</dbReference>
<reference evidence="15" key="1">
    <citation type="submission" date="2018-07" db="EMBL/GenBank/DDBJ databases">
        <authorList>
            <person name="Liu B.-T."/>
            <person name="Du Z."/>
        </authorList>
    </citation>
    <scope>NUCLEOTIDE SEQUENCE [LARGE SCALE GENOMIC DNA]</scope>
    <source>
        <strain evidence="15">XYN52</strain>
    </source>
</reference>
<sequence>MNTIHSRLRGKAVAFALAGLASVAALGSAGFANAQELERLSLRLDWLPSGYHAPIFLAIDKGYYREAGIDLTLEDGQGSNAALQAVAAGTNDVVIANYTTMLQSIAQGMDLIAIGGLIQRLPDSIVSLERNPVLTPQDLEGRTVSTPPDSAASKLFPAFLDAAGVDASKVNILNTASGQSIPAVLGGSAQATTGWSFTDALVVARQAPIAPPILFSDFGINLLGNGFVTTQSFAAENGDLLSKFMEATARGYEEGLADPTAAVQALAAARPLVDVELQSQQLAAFPPFLHSANSEGQPFGWTAEADWEQTAQLLRDYFDLQGEVDISSVYTNDFVPQQ</sequence>
<evidence type="ECO:0000256" key="10">
    <source>
        <dbReference type="ARBA" id="ARBA00033171"/>
    </source>
</evidence>
<comment type="subunit">
    <text evidence="4">Homodimer.</text>
</comment>